<keyword evidence="3 8" id="KW-0547">Nucleotide-binding</keyword>
<dbReference type="NCBIfam" id="TIGR03828">
    <property type="entry name" value="pfkB"/>
    <property type="match status" value="1"/>
</dbReference>
<evidence type="ECO:0000256" key="6">
    <source>
        <dbReference type="ARBA" id="ARBA00047745"/>
    </source>
</evidence>
<keyword evidence="11" id="KW-1185">Reference proteome</keyword>
<gene>
    <name evidence="10" type="primary">pfkB</name>
    <name evidence="10" type="ORF">ACFSJC_17660</name>
</gene>
<dbReference type="InterPro" id="IPR029056">
    <property type="entry name" value="Ribokinase-like"/>
</dbReference>
<sequence length="315" mass="32771">MSHPIRIATLSLNPAIDQTARIANFAAGRVNRVEWEQSDAGGKGVNVASFLADAGIQVAATGLFGSGNIEPFIELFARKGIDDRCVRLEGRTRVNVKITDPALDQVTDINFPGLTPTAADLARLTETLDQLLAKIDWLVLCGSVPAGVPNGIYGELIDQLQARGKQVLLDASGAPFAEAVTHGPDIIKPNIDELAELVGRPLAGPAEVLDAAMSLIDSGIRLVVVSMGPDGAVFVEGDQAVHAIPPSIQVKSTVGAGDAMVAGILTGTARGLSLADRARLATAFSLGALGELGPHLPPMSVIDDFASRVQIKKPS</sequence>
<proteinExistence type="inferred from homology"/>
<dbReference type="RefSeq" id="WP_386028507.1">
    <property type="nucleotide sequence ID" value="NZ_JBHUHX010000052.1"/>
</dbReference>
<dbReference type="InterPro" id="IPR022463">
    <property type="entry name" value="1-PFruKinase"/>
</dbReference>
<dbReference type="InterPro" id="IPR011611">
    <property type="entry name" value="PfkB_dom"/>
</dbReference>
<organism evidence="10 11">
    <name type="scientific">Thiorhodococcus fuscus</name>
    <dbReference type="NCBI Taxonomy" id="527200"/>
    <lineage>
        <taxon>Bacteria</taxon>
        <taxon>Pseudomonadati</taxon>
        <taxon>Pseudomonadota</taxon>
        <taxon>Gammaproteobacteria</taxon>
        <taxon>Chromatiales</taxon>
        <taxon>Chromatiaceae</taxon>
        <taxon>Thiorhodococcus</taxon>
    </lineage>
</organism>
<feature type="domain" description="Carbohydrate kinase PfkB" evidence="9">
    <location>
        <begin position="16"/>
        <end position="285"/>
    </location>
</feature>
<comment type="similarity">
    <text evidence="1 7 8">Belongs to the carbohydrate kinase PfkB family.</text>
</comment>
<evidence type="ECO:0000256" key="4">
    <source>
        <dbReference type="ARBA" id="ARBA00022777"/>
    </source>
</evidence>
<dbReference type="Gene3D" id="3.40.1190.20">
    <property type="match status" value="1"/>
</dbReference>
<dbReference type="PANTHER" id="PTHR46566">
    <property type="entry name" value="1-PHOSPHOFRUCTOKINASE-RELATED"/>
    <property type="match status" value="1"/>
</dbReference>
<evidence type="ECO:0000256" key="7">
    <source>
        <dbReference type="PIRNR" id="PIRNR000535"/>
    </source>
</evidence>
<accession>A0ABW4YDB2</accession>
<dbReference type="EMBL" id="JBHUHX010000052">
    <property type="protein sequence ID" value="MFD2113678.1"/>
    <property type="molecule type" value="Genomic_DNA"/>
</dbReference>
<evidence type="ECO:0000256" key="2">
    <source>
        <dbReference type="ARBA" id="ARBA00022679"/>
    </source>
</evidence>
<keyword evidence="5 8" id="KW-0067">ATP-binding</keyword>
<keyword evidence="4 8" id="KW-0418">Kinase</keyword>
<comment type="caution">
    <text evidence="10">The sequence shown here is derived from an EMBL/GenBank/DDBJ whole genome shotgun (WGS) entry which is preliminary data.</text>
</comment>
<dbReference type="GO" id="GO:0008662">
    <property type="term" value="F:1-phosphofructokinase activity"/>
    <property type="evidence" value="ECO:0007669"/>
    <property type="project" value="UniProtKB-EC"/>
</dbReference>
<dbReference type="NCBIfam" id="TIGR03168">
    <property type="entry name" value="1-PFK"/>
    <property type="match status" value="1"/>
</dbReference>
<comment type="function">
    <text evidence="8">Catalyzes the ATP-dependent phosphorylation of fructose-l-phosphate to fructose-l,6-bisphosphate.</text>
</comment>
<evidence type="ECO:0000256" key="8">
    <source>
        <dbReference type="RuleBase" id="RU369061"/>
    </source>
</evidence>
<name>A0ABW4YDB2_9GAMM</name>
<keyword evidence="2 7" id="KW-0808">Transferase</keyword>
<dbReference type="SUPFAM" id="SSF53613">
    <property type="entry name" value="Ribokinase-like"/>
    <property type="match status" value="1"/>
</dbReference>
<evidence type="ECO:0000313" key="10">
    <source>
        <dbReference type="EMBL" id="MFD2113678.1"/>
    </source>
</evidence>
<comment type="catalytic activity">
    <reaction evidence="6 8">
        <text>beta-D-fructose 1-phosphate + ATP = beta-D-fructose 1,6-bisphosphate + ADP + H(+)</text>
        <dbReference type="Rhea" id="RHEA:14213"/>
        <dbReference type="ChEBI" id="CHEBI:15378"/>
        <dbReference type="ChEBI" id="CHEBI:30616"/>
        <dbReference type="ChEBI" id="CHEBI:32966"/>
        <dbReference type="ChEBI" id="CHEBI:138881"/>
        <dbReference type="ChEBI" id="CHEBI:456216"/>
        <dbReference type="EC" id="2.7.1.56"/>
    </reaction>
</comment>
<dbReference type="PIRSF" id="PIRSF000535">
    <property type="entry name" value="1PFK/6PFK/LacC"/>
    <property type="match status" value="1"/>
</dbReference>
<evidence type="ECO:0000313" key="11">
    <source>
        <dbReference type="Proteomes" id="UP001597337"/>
    </source>
</evidence>
<evidence type="ECO:0000256" key="5">
    <source>
        <dbReference type="ARBA" id="ARBA00022840"/>
    </source>
</evidence>
<dbReference type="CDD" id="cd01164">
    <property type="entry name" value="FruK_PfkB_like"/>
    <property type="match status" value="1"/>
</dbReference>
<protein>
    <recommendedName>
        <fullName evidence="7">Phosphofructokinase</fullName>
    </recommendedName>
</protein>
<dbReference type="InterPro" id="IPR002173">
    <property type="entry name" value="Carboh/pur_kinase_PfkB_CS"/>
</dbReference>
<reference evidence="11" key="1">
    <citation type="journal article" date="2019" name="Int. J. Syst. Evol. Microbiol.">
        <title>The Global Catalogue of Microorganisms (GCM) 10K type strain sequencing project: providing services to taxonomists for standard genome sequencing and annotation.</title>
        <authorList>
            <consortium name="The Broad Institute Genomics Platform"/>
            <consortium name="The Broad Institute Genome Sequencing Center for Infectious Disease"/>
            <person name="Wu L."/>
            <person name="Ma J."/>
        </authorList>
    </citation>
    <scope>NUCLEOTIDE SEQUENCE [LARGE SCALE GENOMIC DNA]</scope>
    <source>
        <strain evidence="11">KACC 12597</strain>
    </source>
</reference>
<dbReference type="PROSITE" id="PS00584">
    <property type="entry name" value="PFKB_KINASES_2"/>
    <property type="match status" value="1"/>
</dbReference>
<dbReference type="Proteomes" id="UP001597337">
    <property type="component" value="Unassembled WGS sequence"/>
</dbReference>
<evidence type="ECO:0000256" key="3">
    <source>
        <dbReference type="ARBA" id="ARBA00022741"/>
    </source>
</evidence>
<evidence type="ECO:0000259" key="9">
    <source>
        <dbReference type="Pfam" id="PF00294"/>
    </source>
</evidence>
<dbReference type="Pfam" id="PF00294">
    <property type="entry name" value="PfkB"/>
    <property type="match status" value="1"/>
</dbReference>
<evidence type="ECO:0000256" key="1">
    <source>
        <dbReference type="ARBA" id="ARBA00010688"/>
    </source>
</evidence>
<dbReference type="InterPro" id="IPR017583">
    <property type="entry name" value="Tagatose/fructose_Pkinase"/>
</dbReference>
<dbReference type="PANTHER" id="PTHR46566:SF5">
    <property type="entry name" value="1-PHOSPHOFRUCTOKINASE"/>
    <property type="match status" value="1"/>
</dbReference>